<dbReference type="Proteomes" id="UP000092598">
    <property type="component" value="Chromosome"/>
</dbReference>
<dbReference type="PANTHER" id="PTHR45527:SF1">
    <property type="entry name" value="FATTY ACID SYNTHASE"/>
    <property type="match status" value="1"/>
</dbReference>
<dbReference type="Gene3D" id="3.30.300.30">
    <property type="match status" value="1"/>
</dbReference>
<evidence type="ECO:0000313" key="6">
    <source>
        <dbReference type="EMBL" id="ABX00600.1"/>
    </source>
</evidence>
<dbReference type="GO" id="GO:0005524">
    <property type="term" value="F:ATP binding"/>
    <property type="evidence" value="ECO:0007669"/>
    <property type="project" value="UniProtKB-KW"/>
</dbReference>
<dbReference type="NCBIfam" id="TIGR01733">
    <property type="entry name" value="AA-adenyl-dom"/>
    <property type="match status" value="1"/>
</dbReference>
<dbReference type="SUPFAM" id="SSF56801">
    <property type="entry name" value="Acetyl-CoA synthetase-like"/>
    <property type="match status" value="1"/>
</dbReference>
<evidence type="ECO:0000256" key="3">
    <source>
        <dbReference type="ARBA" id="ARBA00022840"/>
    </source>
</evidence>
<dbReference type="Pfam" id="PF00501">
    <property type="entry name" value="AMP-binding"/>
    <property type="match status" value="1"/>
</dbReference>
<keyword evidence="8" id="KW-1185">Reference proteome</keyword>
<dbReference type="EMBL" id="EU124663">
    <property type="protein sequence ID" value="ABX00600.1"/>
    <property type="molecule type" value="Genomic_DNA"/>
</dbReference>
<dbReference type="CDD" id="cd05945">
    <property type="entry name" value="DltA"/>
    <property type="match status" value="1"/>
</dbReference>
<feature type="domain" description="AMP-dependent synthetase/ligase" evidence="4">
    <location>
        <begin position="13"/>
        <end position="364"/>
    </location>
</feature>
<dbReference type="InterPro" id="IPR042099">
    <property type="entry name" value="ANL_N_sf"/>
</dbReference>
<dbReference type="InterPro" id="IPR020845">
    <property type="entry name" value="AMP-binding_CS"/>
</dbReference>
<keyword evidence="3" id="KW-0067">ATP-binding</keyword>
<dbReference type="GO" id="GO:0031177">
    <property type="term" value="F:phosphopantetheine binding"/>
    <property type="evidence" value="ECO:0007669"/>
    <property type="project" value="TreeGrafter"/>
</dbReference>
<evidence type="ECO:0000313" key="7">
    <source>
        <dbReference type="EMBL" id="ANS62460.1"/>
    </source>
</evidence>
<dbReference type="AlphaFoldDB" id="A9Y8R4"/>
<gene>
    <name evidence="7" type="ORF">SLINC_0236</name>
</gene>
<evidence type="ECO:0000259" key="4">
    <source>
        <dbReference type="Pfam" id="PF00501"/>
    </source>
</evidence>
<keyword evidence="2" id="KW-0547">Nucleotide-binding</keyword>
<dbReference type="RefSeq" id="WP_067425616.1">
    <property type="nucleotide sequence ID" value="NZ_CP016438.1"/>
</dbReference>
<dbReference type="PATRIC" id="fig|1915.4.peg.325"/>
<dbReference type="KEGG" id="sls:SLINC_0236"/>
<dbReference type="GO" id="GO:0044550">
    <property type="term" value="P:secondary metabolite biosynthetic process"/>
    <property type="evidence" value="ECO:0007669"/>
    <property type="project" value="TreeGrafter"/>
</dbReference>
<reference evidence="7 8" key="2">
    <citation type="submission" date="2016-07" db="EMBL/GenBank/DDBJ databases">
        <title>Enhancement of antibiotic productionsby engineered nitrateutilization in actinobacteria.</title>
        <authorList>
            <person name="Meng S.C."/>
        </authorList>
    </citation>
    <scope>NUCLEOTIDE SEQUENCE [LARGE SCALE GENOMIC DNA]</scope>
    <source>
        <strain evidence="7 8">NRRL 2936</strain>
    </source>
</reference>
<accession>A9Y8R4</accession>
<dbReference type="InterPro" id="IPR025110">
    <property type="entry name" value="AMP-bd_C"/>
</dbReference>
<dbReference type="GO" id="GO:0043041">
    <property type="term" value="P:amino acid activation for nonribosomal peptide biosynthetic process"/>
    <property type="evidence" value="ECO:0007669"/>
    <property type="project" value="TreeGrafter"/>
</dbReference>
<evidence type="ECO:0000256" key="2">
    <source>
        <dbReference type="ARBA" id="ARBA00022741"/>
    </source>
</evidence>
<dbReference type="PROSITE" id="PS00455">
    <property type="entry name" value="AMP_BINDING"/>
    <property type="match status" value="1"/>
</dbReference>
<dbReference type="InterPro" id="IPR010071">
    <property type="entry name" value="AA_adenyl_dom"/>
</dbReference>
<feature type="domain" description="AMP-binding enzyme C-terminal" evidence="5">
    <location>
        <begin position="421"/>
        <end position="494"/>
    </location>
</feature>
<evidence type="ECO:0000259" key="5">
    <source>
        <dbReference type="Pfam" id="PF13193"/>
    </source>
</evidence>
<keyword evidence="1" id="KW-0436">Ligase</keyword>
<reference evidence="6" key="1">
    <citation type="journal article" date="2008" name="Folia Microbiol. (Praha)">
        <title>Sequence analysis and heterologous expression of the lincomycin biosynthetic cluster of the type strain Streptomyces lincolnensis ATCC 25466.</title>
        <authorList>
            <person name="Koberska M."/>
            <person name="Kopecky J."/>
            <person name="Olsovska J."/>
            <person name="Jelinkova M."/>
            <person name="Ulanova D."/>
            <person name="Man P."/>
            <person name="Flieger M."/>
            <person name="Janata J."/>
        </authorList>
    </citation>
    <scope>NUCLEOTIDE SEQUENCE</scope>
</reference>
<evidence type="ECO:0000313" key="8">
    <source>
        <dbReference type="Proteomes" id="UP000092598"/>
    </source>
</evidence>
<dbReference type="SMR" id="A9Y8R4"/>
<dbReference type="InterPro" id="IPR044507">
    <property type="entry name" value="DltA-like"/>
</dbReference>
<dbReference type="PANTHER" id="PTHR45527">
    <property type="entry name" value="NONRIBOSOMAL PEPTIDE SYNTHETASE"/>
    <property type="match status" value="1"/>
</dbReference>
<dbReference type="InterPro" id="IPR045851">
    <property type="entry name" value="AMP-bd_C_sf"/>
</dbReference>
<proteinExistence type="predicted"/>
<dbReference type="EMBL" id="CP016438">
    <property type="protein sequence ID" value="ANS62460.1"/>
    <property type="molecule type" value="Genomic_DNA"/>
</dbReference>
<evidence type="ECO:0000256" key="1">
    <source>
        <dbReference type="ARBA" id="ARBA00022598"/>
    </source>
</evidence>
<dbReference type="GO" id="GO:0005737">
    <property type="term" value="C:cytoplasm"/>
    <property type="evidence" value="ECO:0007669"/>
    <property type="project" value="TreeGrafter"/>
</dbReference>
<name>A9Y8R4_STRLN</name>
<dbReference type="InterPro" id="IPR000873">
    <property type="entry name" value="AMP-dep_synth/lig_dom"/>
</dbReference>
<dbReference type="Pfam" id="PF13193">
    <property type="entry name" value="AMP-binding_C"/>
    <property type="match status" value="1"/>
</dbReference>
<dbReference type="STRING" id="1915.SLINC_0236"/>
<sequence>MSSSVRLSTLLASAAEARPEAPAVLGETRLPVTYGELAARAGGIQAALAGLGVRAGDRVALLSGRTDADAVAAVHAILAAGAVYVPLDAASPPARWASVSRVCAPTAVVGERALLDRFAAAVPGPRRLALPSDGDELPAGRLDPVRSDGTDVAYLLTTSGSTGVPKCVAHTGAGAVAFLEWMVGAFPVGGDDVFACHAPLHFDVSVASVLGSALGGAALAPVPRELSGFPVELATWIAERAVTVWLSVPYPLARLSGLEERAARERLATLRTVVFAGDVFPHQRLAALMRCAPGARFLNIYGPTETNGCTYEVVDAPPAGPVPIGRPVECAECWVEDDDGRPVDAVGSVGELVVAGPTVAAGYWGVEGHGAERFRTGETCPGGRAYATGDQVRVLPGGRYAFLGRMDNMIKMRGQRFELEEVENAVRLAPGVEDCCVVKVDVRDDHSRLLAVVVGPGAGDPRTLREHCLTRLPSWAVPHRFLTAAALPLGSTGKVDRRALREELVTRGE</sequence>
<dbReference type="GO" id="GO:0016874">
    <property type="term" value="F:ligase activity"/>
    <property type="evidence" value="ECO:0007669"/>
    <property type="project" value="UniProtKB-KW"/>
</dbReference>
<dbReference type="Gene3D" id="3.40.50.12780">
    <property type="entry name" value="N-terminal domain of ligase-like"/>
    <property type="match status" value="1"/>
</dbReference>
<protein>
    <submittedName>
        <fullName evidence="6">LmbC</fullName>
    </submittedName>
</protein>
<organism evidence="6">
    <name type="scientific">Streptomyces lincolnensis</name>
    <dbReference type="NCBI Taxonomy" id="1915"/>
    <lineage>
        <taxon>Bacteria</taxon>
        <taxon>Bacillati</taxon>
        <taxon>Actinomycetota</taxon>
        <taxon>Actinomycetes</taxon>
        <taxon>Kitasatosporales</taxon>
        <taxon>Streptomycetaceae</taxon>
        <taxon>Streptomyces</taxon>
    </lineage>
</organism>